<keyword evidence="4" id="KW-1185">Reference proteome</keyword>
<dbReference type="Proteomes" id="UP000308267">
    <property type="component" value="Unassembled WGS sequence"/>
</dbReference>
<proteinExistence type="predicted"/>
<organism evidence="3 4">
    <name type="scientific">Opisthorchis felineus</name>
    <dbReference type="NCBI Taxonomy" id="147828"/>
    <lineage>
        <taxon>Eukaryota</taxon>
        <taxon>Metazoa</taxon>
        <taxon>Spiralia</taxon>
        <taxon>Lophotrochozoa</taxon>
        <taxon>Platyhelminthes</taxon>
        <taxon>Trematoda</taxon>
        <taxon>Digenea</taxon>
        <taxon>Opisthorchiida</taxon>
        <taxon>Opisthorchiata</taxon>
        <taxon>Opisthorchiidae</taxon>
        <taxon>Opisthorchis</taxon>
    </lineage>
</organism>
<sequence>MHVSCETGGTLLMCRKLLLVLSMSSTVLAAPVKHAAGTYASIFEPKLTQPGNGNMLAGPNDIQENLKNGKESGEKEKTISKPVRSSWSLDVGVLLENGRTTHYPNAAHTNTIDRDIHLKLFGEESGKLKKNQQIGVTKSVTTLMSPGHQKTTTSSMGLTANILRDLTGNQPTSMIPITAVQPYSATHKWKTTADNIATNTIPKLTTSPIKTRNLVAISSTTESGTSDESSFKPFAHSRTPFMDAKSHPLVSVNRRFQKISPDVDLVTSTTLRSRKGKKQRNLKKAEWDKTVQTSGGAKTSLRTKREDTKQDKKVFFKPFTGNPTLSVTKKGELNSLPIPWGVDSDTTLKVSKEIVPQEYDYDVEVDRDAKWLEASQTAEKDENDCTYCSDRTKRMRASENFTARTAIFQTDAPQLQATIRQPENSVSSQVIATKLSKDSSEKGYNLRDSDQKSGAEKPVNKISNFTKRRRHNDTVGEKPATNNPEKCDPNKPKLENLQKCQHKCSSCEEIEIQKVELTRKRVFYRKILRSFASKMKQN</sequence>
<accession>A0A4S2LBV4</accession>
<dbReference type="AlphaFoldDB" id="A0A4S2LBV4"/>
<evidence type="ECO:0000313" key="3">
    <source>
        <dbReference type="EMBL" id="TGZ60650.1"/>
    </source>
</evidence>
<feature type="signal peptide" evidence="2">
    <location>
        <begin position="1"/>
        <end position="29"/>
    </location>
</feature>
<comment type="caution">
    <text evidence="3">The sequence shown here is derived from an EMBL/GenBank/DDBJ whole genome shotgun (WGS) entry which is preliminary data.</text>
</comment>
<feature type="compositionally biased region" description="Basic residues" evidence="1">
    <location>
        <begin position="272"/>
        <end position="282"/>
    </location>
</feature>
<gene>
    <name evidence="3" type="ORF">CRM22_008404</name>
</gene>
<reference evidence="3 4" key="1">
    <citation type="journal article" date="2019" name="BMC Genomics">
        <title>New insights from Opisthorchis felineus genome: update on genomics of the epidemiologically important liver flukes.</title>
        <authorList>
            <person name="Ershov N.I."/>
            <person name="Mordvinov V.A."/>
            <person name="Prokhortchouk E.B."/>
            <person name="Pakharukova M.Y."/>
            <person name="Gunbin K.V."/>
            <person name="Ustyantsev K."/>
            <person name="Genaev M.A."/>
            <person name="Blinov A.G."/>
            <person name="Mazur A."/>
            <person name="Boulygina E."/>
            <person name="Tsygankova S."/>
            <person name="Khrameeva E."/>
            <person name="Chekanov N."/>
            <person name="Fan G."/>
            <person name="Xiao A."/>
            <person name="Zhang H."/>
            <person name="Xu X."/>
            <person name="Yang H."/>
            <person name="Solovyev V."/>
            <person name="Lee S.M."/>
            <person name="Liu X."/>
            <person name="Afonnikov D.A."/>
            <person name="Skryabin K.G."/>
        </authorList>
    </citation>
    <scope>NUCLEOTIDE SEQUENCE [LARGE SCALE GENOMIC DNA]</scope>
    <source>
        <strain evidence="3">AK-0245</strain>
        <tissue evidence="3">Whole organism</tissue>
    </source>
</reference>
<feature type="chain" id="PRO_5020191344" evidence="2">
    <location>
        <begin position="30"/>
        <end position="538"/>
    </location>
</feature>
<dbReference type="EMBL" id="SJOL01008319">
    <property type="protein sequence ID" value="TGZ60650.1"/>
    <property type="molecule type" value="Genomic_DNA"/>
</dbReference>
<feature type="region of interest" description="Disordered" evidence="1">
    <location>
        <begin position="271"/>
        <end position="305"/>
    </location>
</feature>
<evidence type="ECO:0000256" key="1">
    <source>
        <dbReference type="SAM" id="MobiDB-lite"/>
    </source>
</evidence>
<protein>
    <submittedName>
        <fullName evidence="3">Uncharacterized protein</fullName>
    </submittedName>
</protein>
<evidence type="ECO:0000256" key="2">
    <source>
        <dbReference type="SAM" id="SignalP"/>
    </source>
</evidence>
<keyword evidence="2" id="KW-0732">Signal</keyword>
<feature type="region of interest" description="Disordered" evidence="1">
    <location>
        <begin position="61"/>
        <end position="81"/>
    </location>
</feature>
<dbReference type="OrthoDB" id="6274501at2759"/>
<evidence type="ECO:0000313" key="4">
    <source>
        <dbReference type="Proteomes" id="UP000308267"/>
    </source>
</evidence>
<feature type="compositionally biased region" description="Basic and acidic residues" evidence="1">
    <location>
        <begin position="67"/>
        <end position="79"/>
    </location>
</feature>
<feature type="compositionally biased region" description="Basic and acidic residues" evidence="1">
    <location>
        <begin position="437"/>
        <end position="459"/>
    </location>
</feature>
<feature type="region of interest" description="Disordered" evidence="1">
    <location>
        <begin position="437"/>
        <end position="492"/>
    </location>
</feature>
<name>A0A4S2LBV4_OPIFE</name>